<accession>A0A1N7DGN3</accession>
<dbReference type="InterPro" id="IPR036849">
    <property type="entry name" value="Enolase-like_C_sf"/>
</dbReference>
<evidence type="ECO:0000313" key="2">
    <source>
        <dbReference type="Proteomes" id="UP000186914"/>
    </source>
</evidence>
<evidence type="ECO:0008006" key="3">
    <source>
        <dbReference type="Google" id="ProtNLM"/>
    </source>
</evidence>
<dbReference type="OrthoDB" id="191980at2157"/>
<dbReference type="SUPFAM" id="SSF51604">
    <property type="entry name" value="Enolase C-terminal domain-like"/>
    <property type="match status" value="1"/>
</dbReference>
<dbReference type="Gene3D" id="3.20.20.120">
    <property type="entry name" value="Enolase-like C-terminal domain"/>
    <property type="match status" value="1"/>
</dbReference>
<evidence type="ECO:0000313" key="1">
    <source>
        <dbReference type="EMBL" id="SIR74961.1"/>
    </source>
</evidence>
<dbReference type="AlphaFoldDB" id="A0A1N7DGN3"/>
<dbReference type="EMBL" id="FTNO01000004">
    <property type="protein sequence ID" value="SIR74961.1"/>
    <property type="molecule type" value="Genomic_DNA"/>
</dbReference>
<dbReference type="Proteomes" id="UP000186914">
    <property type="component" value="Unassembled WGS sequence"/>
</dbReference>
<dbReference type="RefSeq" id="WP_076431473.1">
    <property type="nucleotide sequence ID" value="NZ_FTNO01000004.1"/>
</dbReference>
<reference evidence="2" key="1">
    <citation type="submission" date="2017-01" db="EMBL/GenBank/DDBJ databases">
        <authorList>
            <person name="Varghese N."/>
            <person name="Submissions S."/>
        </authorList>
    </citation>
    <scope>NUCLEOTIDE SEQUENCE [LARGE SCALE GENOMIC DNA]</scope>
    <source>
        <strain evidence="2">CGMCC 1.7737</strain>
    </source>
</reference>
<gene>
    <name evidence="1" type="ORF">SAMN05421858_3603</name>
</gene>
<keyword evidence="2" id="KW-1185">Reference proteome</keyword>
<sequence>MAIAITETELYVLNLRRRMTFHFGNVHVTEGPQILVALSVDVDGSETQGLSMGALAPMWFHKNPEMTLDDGIEGMLEVFEATCEQANGMASQPTVFSLWNALFERVGSWAETTDHPALLWSYGVSLVEQALIDAFCRAKGTTFPHVVHKNTLGIELGSIYEELEGYEPTDLLPETPRQNIAIRHTVGLSDPLTSEDISAESRLDDGLPQSLSEYVEQQGVNHFKIKLAATSSDSGRLQRIHTLLEESSLDEYAFSLDANEQYESVAEFRQQWEKMQADPNLTTFLENLLYVEQPLPRDQAFSDETRSAFDAWAECPPVIIDESDDHLTSLLTALDCGYAGTSHKNCKGVIKGLVNRCLVERRRQTTDGTYLMSGEDLTTLGPVELQEDLAVMATFGMEHVERNGHHYYRGLDMFPDDVQNQILMNHGDLYHPHSNGFAALDIQNGQVRLDSVLEAPFGYDIDLDLSQFTTLDEWEIDSIYE</sequence>
<proteinExistence type="predicted"/>
<protein>
    <recommendedName>
        <fullName evidence="3">Enolase C-terminal domain-containing protein</fullName>
    </recommendedName>
</protein>
<name>A0A1N7DGN3_9EURY</name>
<organism evidence="1 2">
    <name type="scientific">Haladaptatus litoreus</name>
    <dbReference type="NCBI Taxonomy" id="553468"/>
    <lineage>
        <taxon>Archaea</taxon>
        <taxon>Methanobacteriati</taxon>
        <taxon>Methanobacteriota</taxon>
        <taxon>Stenosarchaea group</taxon>
        <taxon>Halobacteria</taxon>
        <taxon>Halobacteriales</taxon>
        <taxon>Haladaptataceae</taxon>
        <taxon>Haladaptatus</taxon>
    </lineage>
</organism>